<dbReference type="InterPro" id="IPR003599">
    <property type="entry name" value="Ig_sub"/>
</dbReference>
<keyword evidence="10" id="KW-0393">Immunoglobulin domain</keyword>
<dbReference type="InterPro" id="IPR052615">
    <property type="entry name" value="FGFRL"/>
</dbReference>
<evidence type="ECO:0000259" key="12">
    <source>
        <dbReference type="PROSITE" id="PS50835"/>
    </source>
</evidence>
<keyword evidence="14" id="KW-1185">Reference proteome</keyword>
<protein>
    <recommendedName>
        <fullName evidence="12">Ig-like domain-containing protein</fullName>
    </recommendedName>
</protein>
<evidence type="ECO:0000256" key="2">
    <source>
        <dbReference type="ARBA" id="ARBA00022692"/>
    </source>
</evidence>
<evidence type="ECO:0000256" key="9">
    <source>
        <dbReference type="ARBA" id="ARBA00023180"/>
    </source>
</evidence>
<dbReference type="InterPro" id="IPR013098">
    <property type="entry name" value="Ig_I-set"/>
</dbReference>
<dbReference type="SMART" id="SM00409">
    <property type="entry name" value="IG"/>
    <property type="match status" value="2"/>
</dbReference>
<keyword evidence="7" id="KW-1015">Disulfide bond</keyword>
<keyword evidence="4" id="KW-0677">Repeat</keyword>
<feature type="chain" id="PRO_5032639869" description="Ig-like domain-containing protein" evidence="11">
    <location>
        <begin position="18"/>
        <end position="253"/>
    </location>
</feature>
<organism evidence="13 14">
    <name type="scientific">Rotaria socialis</name>
    <dbReference type="NCBI Taxonomy" id="392032"/>
    <lineage>
        <taxon>Eukaryota</taxon>
        <taxon>Metazoa</taxon>
        <taxon>Spiralia</taxon>
        <taxon>Gnathifera</taxon>
        <taxon>Rotifera</taxon>
        <taxon>Eurotatoria</taxon>
        <taxon>Bdelloidea</taxon>
        <taxon>Philodinida</taxon>
        <taxon>Philodinidae</taxon>
        <taxon>Rotaria</taxon>
    </lineage>
</organism>
<comment type="caution">
    <text evidence="13">The sequence shown here is derived from an EMBL/GenBank/DDBJ whole genome shotgun (WGS) entry which is preliminary data.</text>
</comment>
<dbReference type="InterPro" id="IPR013783">
    <property type="entry name" value="Ig-like_fold"/>
</dbReference>
<feature type="non-terminal residue" evidence="13">
    <location>
        <position position="1"/>
    </location>
</feature>
<comment type="subcellular location">
    <subcellularLocation>
        <location evidence="1">Membrane</location>
        <topology evidence="1">Single-pass membrane protein</topology>
    </subcellularLocation>
</comment>
<proteinExistence type="predicted"/>
<evidence type="ECO:0000256" key="7">
    <source>
        <dbReference type="ARBA" id="ARBA00023157"/>
    </source>
</evidence>
<dbReference type="AlphaFoldDB" id="A0A821DCG6"/>
<accession>A0A821DCG6</accession>
<dbReference type="CDD" id="cd00096">
    <property type="entry name" value="Ig"/>
    <property type="match status" value="1"/>
</dbReference>
<reference evidence="13" key="1">
    <citation type="submission" date="2021-02" db="EMBL/GenBank/DDBJ databases">
        <authorList>
            <person name="Nowell W R."/>
        </authorList>
    </citation>
    <scope>NUCLEOTIDE SEQUENCE</scope>
</reference>
<dbReference type="FunFam" id="2.60.40.10:FF:000016">
    <property type="entry name" value="Fibroblast growth factor receptor"/>
    <property type="match status" value="1"/>
</dbReference>
<gene>
    <name evidence="13" type="ORF">UJA718_LOCUS31955</name>
</gene>
<keyword evidence="2" id="KW-0812">Transmembrane</keyword>
<sequence length="253" mass="28092">MISIIILLLGIVEITIARDPPTMLPNTSNFITKDVNENSSIELHCPVTNSPDLSIQWSKNNEDLDPMWLSPNVVIKRLLLKIQQTHLNDAGLYKCNVVNGFGSIYAQFRVNIITNETVLNNVHDNEQRTVISSDLDSLSGEAPEFISRSNDGQTGSTKVIQPEGTTVQLKCLASGKPSPEVRWKKNGKILSEDEYGVTQTQILIIKDLRHSDTGNYTCELSNSFGAINATYILIVTEKLQFFGNDPQNTSIEN</sequence>
<dbReference type="EMBL" id="CAJOBP010027156">
    <property type="protein sequence ID" value="CAF4619711.1"/>
    <property type="molecule type" value="Genomic_DNA"/>
</dbReference>
<dbReference type="PANTHER" id="PTHR19890">
    <property type="entry name" value="FIBROBLAST GROWTH FACTOR RECEPTOR"/>
    <property type="match status" value="1"/>
</dbReference>
<dbReference type="PROSITE" id="PS50835">
    <property type="entry name" value="IG_LIKE"/>
    <property type="match status" value="2"/>
</dbReference>
<keyword evidence="5" id="KW-1133">Transmembrane helix</keyword>
<evidence type="ECO:0000313" key="13">
    <source>
        <dbReference type="EMBL" id="CAF4619711.1"/>
    </source>
</evidence>
<evidence type="ECO:0000256" key="10">
    <source>
        <dbReference type="ARBA" id="ARBA00023319"/>
    </source>
</evidence>
<dbReference type="PANTHER" id="PTHR19890:SF10">
    <property type="entry name" value="FIBROBLAST GROWTH FACTOR RECEPTOR-LIKE 1"/>
    <property type="match status" value="1"/>
</dbReference>
<dbReference type="Proteomes" id="UP000663873">
    <property type="component" value="Unassembled WGS sequence"/>
</dbReference>
<evidence type="ECO:0000256" key="3">
    <source>
        <dbReference type="ARBA" id="ARBA00022729"/>
    </source>
</evidence>
<evidence type="ECO:0000256" key="11">
    <source>
        <dbReference type="SAM" id="SignalP"/>
    </source>
</evidence>
<dbReference type="GO" id="GO:0016020">
    <property type="term" value="C:membrane"/>
    <property type="evidence" value="ECO:0007669"/>
    <property type="project" value="UniProtKB-SubCell"/>
</dbReference>
<keyword evidence="6" id="KW-0472">Membrane</keyword>
<dbReference type="InterPro" id="IPR036179">
    <property type="entry name" value="Ig-like_dom_sf"/>
</dbReference>
<dbReference type="SMART" id="SM00408">
    <property type="entry name" value="IGc2"/>
    <property type="match status" value="2"/>
</dbReference>
<evidence type="ECO:0000313" key="14">
    <source>
        <dbReference type="Proteomes" id="UP000663873"/>
    </source>
</evidence>
<feature type="domain" description="Ig-like" evidence="12">
    <location>
        <begin position="143"/>
        <end position="236"/>
    </location>
</feature>
<evidence type="ECO:0000256" key="1">
    <source>
        <dbReference type="ARBA" id="ARBA00004167"/>
    </source>
</evidence>
<evidence type="ECO:0000256" key="8">
    <source>
        <dbReference type="ARBA" id="ARBA00023170"/>
    </source>
</evidence>
<evidence type="ECO:0000256" key="6">
    <source>
        <dbReference type="ARBA" id="ARBA00023136"/>
    </source>
</evidence>
<evidence type="ECO:0000256" key="5">
    <source>
        <dbReference type="ARBA" id="ARBA00022989"/>
    </source>
</evidence>
<dbReference type="Pfam" id="PF07679">
    <property type="entry name" value="I-set"/>
    <property type="match status" value="2"/>
</dbReference>
<name>A0A821DCG6_9BILA</name>
<keyword evidence="8" id="KW-0675">Receptor</keyword>
<feature type="domain" description="Ig-like" evidence="12">
    <location>
        <begin position="21"/>
        <end position="111"/>
    </location>
</feature>
<evidence type="ECO:0000256" key="4">
    <source>
        <dbReference type="ARBA" id="ARBA00022737"/>
    </source>
</evidence>
<dbReference type="InterPro" id="IPR007110">
    <property type="entry name" value="Ig-like_dom"/>
</dbReference>
<keyword evidence="9" id="KW-0325">Glycoprotein</keyword>
<feature type="signal peptide" evidence="11">
    <location>
        <begin position="1"/>
        <end position="17"/>
    </location>
</feature>
<dbReference type="InterPro" id="IPR003598">
    <property type="entry name" value="Ig_sub2"/>
</dbReference>
<dbReference type="SUPFAM" id="SSF48726">
    <property type="entry name" value="Immunoglobulin"/>
    <property type="match status" value="2"/>
</dbReference>
<dbReference type="Gene3D" id="2.60.40.10">
    <property type="entry name" value="Immunoglobulins"/>
    <property type="match status" value="2"/>
</dbReference>
<keyword evidence="3 11" id="KW-0732">Signal</keyword>